<evidence type="ECO:0000313" key="1">
    <source>
        <dbReference type="EMBL" id="MFC1852818.1"/>
    </source>
</evidence>
<comment type="caution">
    <text evidence="1">The sequence shown here is derived from an EMBL/GenBank/DDBJ whole genome shotgun (WGS) entry which is preliminary data.</text>
</comment>
<reference evidence="1 2" key="1">
    <citation type="submission" date="2024-09" db="EMBL/GenBank/DDBJ databases">
        <title>Laminarin stimulates single cell rates of sulfate reduction while oxygen inhibits transcriptomic activity in coastal marine sediment.</title>
        <authorList>
            <person name="Lindsay M."/>
            <person name="Orcutt B."/>
            <person name="Emerson D."/>
            <person name="Stepanauskas R."/>
            <person name="D'Angelo T."/>
        </authorList>
    </citation>
    <scope>NUCLEOTIDE SEQUENCE [LARGE SCALE GENOMIC DNA]</scope>
    <source>
        <strain evidence="1">SAG AM-311-K15</strain>
    </source>
</reference>
<dbReference type="Proteomes" id="UP001594351">
    <property type="component" value="Unassembled WGS sequence"/>
</dbReference>
<gene>
    <name evidence="1" type="ORF">ACFL27_21685</name>
</gene>
<organism evidence="1 2">
    <name type="scientific">candidate division CSSED10-310 bacterium</name>
    <dbReference type="NCBI Taxonomy" id="2855610"/>
    <lineage>
        <taxon>Bacteria</taxon>
        <taxon>Bacteria division CSSED10-310</taxon>
    </lineage>
</organism>
<protein>
    <submittedName>
        <fullName evidence="1">Uncharacterized protein</fullName>
    </submittedName>
</protein>
<dbReference type="EMBL" id="JBHPBY010000371">
    <property type="protein sequence ID" value="MFC1852818.1"/>
    <property type="molecule type" value="Genomic_DNA"/>
</dbReference>
<proteinExistence type="predicted"/>
<accession>A0ABV6Z2Y6</accession>
<name>A0ABV6Z2Y6_UNCC1</name>
<evidence type="ECO:0000313" key="2">
    <source>
        <dbReference type="Proteomes" id="UP001594351"/>
    </source>
</evidence>
<sequence length="59" mass="6881">MSSIRMGVDFYQSLACSSEQEIPVTYYVGLRRCRDEYLVPSLFRVEAPVTWRSPTDPNY</sequence>
<keyword evidence="2" id="KW-1185">Reference proteome</keyword>